<dbReference type="InterPro" id="IPR013785">
    <property type="entry name" value="Aldolase_TIM"/>
</dbReference>
<keyword evidence="4" id="KW-0521">NADP</keyword>
<dbReference type="Proteomes" id="UP000015503">
    <property type="component" value="Chromosome"/>
</dbReference>
<dbReference type="STRING" id="1245471.PCA10_27320"/>
<evidence type="ECO:0000256" key="1">
    <source>
        <dbReference type="ARBA" id="ARBA00001917"/>
    </source>
</evidence>
<evidence type="ECO:0000259" key="6">
    <source>
        <dbReference type="Pfam" id="PF00724"/>
    </source>
</evidence>
<evidence type="ECO:0000313" key="8">
    <source>
        <dbReference type="Proteomes" id="UP000015503"/>
    </source>
</evidence>
<dbReference type="GO" id="GO:0050661">
    <property type="term" value="F:NADP binding"/>
    <property type="evidence" value="ECO:0007669"/>
    <property type="project" value="InterPro"/>
</dbReference>
<dbReference type="HOGENOM" id="CLU_012153_2_0_6"/>
<name>S6BH48_METRE</name>
<dbReference type="KEGG" id="pre:PCA10_27320"/>
<dbReference type="GO" id="GO:0003959">
    <property type="term" value="F:NADPH dehydrogenase activity"/>
    <property type="evidence" value="ECO:0007669"/>
    <property type="project" value="InterPro"/>
</dbReference>
<gene>
    <name evidence="7" type="ORF">PCA10_27320</name>
</gene>
<comment type="cofactor">
    <cofactor evidence="1">
        <name>FMN</name>
        <dbReference type="ChEBI" id="CHEBI:58210"/>
    </cofactor>
</comment>
<dbReference type="RefSeq" id="WP_016492658.1">
    <property type="nucleotide sequence ID" value="NC_021499.1"/>
</dbReference>
<feature type="domain" description="NADH:flavin oxidoreductase/NADH oxidase N-terminal" evidence="6">
    <location>
        <begin position="6"/>
        <end position="341"/>
    </location>
</feature>
<dbReference type="Pfam" id="PF00724">
    <property type="entry name" value="Oxidored_FMN"/>
    <property type="match status" value="1"/>
</dbReference>
<evidence type="ECO:0000256" key="2">
    <source>
        <dbReference type="ARBA" id="ARBA00022630"/>
    </source>
</evidence>
<dbReference type="PANTHER" id="PTHR43303">
    <property type="entry name" value="NADPH DEHYDROGENASE C23G7.10C-RELATED"/>
    <property type="match status" value="1"/>
</dbReference>
<dbReference type="EMBL" id="AP013068">
    <property type="protein sequence ID" value="BAN48464.1"/>
    <property type="molecule type" value="Genomic_DNA"/>
</dbReference>
<proteinExistence type="predicted"/>
<dbReference type="GO" id="GO:0010181">
    <property type="term" value="F:FMN binding"/>
    <property type="evidence" value="ECO:0007669"/>
    <property type="project" value="InterPro"/>
</dbReference>
<dbReference type="SUPFAM" id="SSF51395">
    <property type="entry name" value="FMN-linked oxidoreductases"/>
    <property type="match status" value="1"/>
</dbReference>
<dbReference type="PANTHER" id="PTHR43303:SF4">
    <property type="entry name" value="NADPH DEHYDROGENASE C23G7.10C-RELATED"/>
    <property type="match status" value="1"/>
</dbReference>
<keyword evidence="3" id="KW-0288">FMN</keyword>
<evidence type="ECO:0000313" key="7">
    <source>
        <dbReference type="EMBL" id="BAN48464.1"/>
    </source>
</evidence>
<keyword evidence="5" id="KW-0560">Oxidoreductase</keyword>
<dbReference type="OrthoDB" id="8523426at2"/>
<evidence type="ECO:0000256" key="4">
    <source>
        <dbReference type="ARBA" id="ARBA00022857"/>
    </source>
</evidence>
<dbReference type="AlphaFoldDB" id="S6BH48"/>
<sequence>MPYSRLFEPVRLGSLELANRVLVGPMCQYSADDGCMSDWHLIHLGHLALSGAGLLAIETTAVLPEGRMTHADVGLWNDRTQAAIALTLESIRRWSDIPIAIELSHAGRKGSVQVPWKGGAQLTSRHALGWQTKAPSALPYRFGQNAPEALDRADLQRIREGFARAARRASRAGIDVVQIHAAHGYLLHQFLSPLSNHRSDAYGSSLDGRMRFPLEVFEQVRSAFPANLPVTVRLCAADGIDGGWTLDQALSFAKELERRGCAAIQVSSGELLPSQVVPVVLGEPAWLAREIRRAVAIPVVMTSQTGDYRQVEALVAGGNVDLVALTGTLLREPRWPWQAARSLGARVQVPLQYLALADTLAPVSGLD</sequence>
<dbReference type="Gene3D" id="3.20.20.70">
    <property type="entry name" value="Aldolase class I"/>
    <property type="match status" value="1"/>
</dbReference>
<evidence type="ECO:0000256" key="5">
    <source>
        <dbReference type="ARBA" id="ARBA00023002"/>
    </source>
</evidence>
<dbReference type="eggNOG" id="COG1902">
    <property type="taxonomic scope" value="Bacteria"/>
</dbReference>
<keyword evidence="2" id="KW-0285">Flavoprotein</keyword>
<organism evidence="7 8">
    <name type="scientific">Metapseudomonas resinovorans NBRC 106553</name>
    <dbReference type="NCBI Taxonomy" id="1245471"/>
    <lineage>
        <taxon>Bacteria</taxon>
        <taxon>Pseudomonadati</taxon>
        <taxon>Pseudomonadota</taxon>
        <taxon>Gammaproteobacteria</taxon>
        <taxon>Pseudomonadales</taxon>
        <taxon>Pseudomonadaceae</taxon>
        <taxon>Metapseudomonas</taxon>
    </lineage>
</organism>
<dbReference type="PATRIC" id="fig|1245471.3.peg.2768"/>
<dbReference type="InterPro" id="IPR001155">
    <property type="entry name" value="OxRdtase_FMN_N"/>
</dbReference>
<evidence type="ECO:0000256" key="3">
    <source>
        <dbReference type="ARBA" id="ARBA00022643"/>
    </source>
</evidence>
<reference evidence="7 8" key="1">
    <citation type="journal article" date="2013" name="Genome Announc.">
        <title>Complete Genome Sequence of the Carbazole Degrader Pseudomonas resinovorans Strain CA10 (NBRC 106553).</title>
        <authorList>
            <person name="Shintani M."/>
            <person name="Hosoyama A."/>
            <person name="Ohji S."/>
            <person name="Tsuchikane K."/>
            <person name="Takarada H."/>
            <person name="Yamazoe A."/>
            <person name="Fujita N."/>
            <person name="Nojiri H."/>
        </authorList>
    </citation>
    <scope>NUCLEOTIDE SEQUENCE [LARGE SCALE GENOMIC DNA]</scope>
    <source>
        <strain evidence="7 8">NBRC 106553</strain>
    </source>
</reference>
<protein>
    <submittedName>
        <fullName evidence="7">Putative oxidoreductase</fullName>
    </submittedName>
</protein>
<keyword evidence="8" id="KW-1185">Reference proteome</keyword>
<dbReference type="InterPro" id="IPR044152">
    <property type="entry name" value="YqjM-like"/>
</dbReference>
<accession>S6BH48</accession>